<dbReference type="EMBL" id="CR940353">
    <property type="protein sequence ID" value="CAI76920.1"/>
    <property type="molecule type" value="Genomic_DNA"/>
</dbReference>
<name>Q4U8D3_THEAN</name>
<feature type="region of interest" description="Disordered" evidence="1">
    <location>
        <begin position="39"/>
        <end position="94"/>
    </location>
</feature>
<evidence type="ECO:0000313" key="4">
    <source>
        <dbReference type="Proteomes" id="UP000001950"/>
    </source>
</evidence>
<keyword evidence="2" id="KW-0732">Signal</keyword>
<feature type="compositionally biased region" description="Pro residues" evidence="1">
    <location>
        <begin position="72"/>
        <end position="91"/>
    </location>
</feature>
<dbReference type="InterPro" id="IPR011695">
    <property type="entry name" value="Tash_PEST_motif"/>
</dbReference>
<accession>Q4U8D3</accession>
<keyword evidence="4" id="KW-1185">Reference proteome</keyword>
<feature type="region of interest" description="Disordered" evidence="1">
    <location>
        <begin position="310"/>
        <end position="525"/>
    </location>
</feature>
<feature type="compositionally biased region" description="Low complexity" evidence="1">
    <location>
        <begin position="324"/>
        <end position="334"/>
    </location>
</feature>
<proteinExistence type="predicted"/>
<evidence type="ECO:0000256" key="1">
    <source>
        <dbReference type="SAM" id="MobiDB-lite"/>
    </source>
</evidence>
<feature type="compositionally biased region" description="Pro residues" evidence="1">
    <location>
        <begin position="344"/>
        <end position="362"/>
    </location>
</feature>
<feature type="compositionally biased region" description="Polar residues" evidence="1">
    <location>
        <begin position="41"/>
        <end position="56"/>
    </location>
</feature>
<dbReference type="OMA" id="KICEVIR"/>
<dbReference type="Proteomes" id="UP000001950">
    <property type="component" value="Chromosome 4"/>
</dbReference>
<dbReference type="AlphaFoldDB" id="Q4U8D3"/>
<dbReference type="RefSeq" id="XP_953545.1">
    <property type="nucleotide sequence ID" value="XM_948452.1"/>
</dbReference>
<evidence type="ECO:0000256" key="2">
    <source>
        <dbReference type="SAM" id="SignalP"/>
    </source>
</evidence>
<organism evidence="3 4">
    <name type="scientific">Theileria annulata</name>
    <dbReference type="NCBI Taxonomy" id="5874"/>
    <lineage>
        <taxon>Eukaryota</taxon>
        <taxon>Sar</taxon>
        <taxon>Alveolata</taxon>
        <taxon>Apicomplexa</taxon>
        <taxon>Aconoidasida</taxon>
        <taxon>Piroplasmida</taxon>
        <taxon>Theileriidae</taxon>
        <taxon>Theileria</taxon>
    </lineage>
</organism>
<sequence length="726" mass="83695">MKSYRYLLILIIIGYVKCDDKYPSDPEKPEEKIVTIRENVENSGDQCDNFETNETTHSNETDKYGPSSNEPQPQPLSVPRPLTIPIPPPTQPQSYQPGYQPIPIQQIQPQPLTIPLQPQQLHGSHPGYQQYHPQIQPHPGTITQYGPYQPTPSQPILLPLPQAYQPHYDPYQPLTVPQTYQLEQYLGYQPPPQYQPVQQYIPPQPYYQTQPQPYYPVPQYQPTQPQHLAIPTPIQPTPQPGTGYYGPQHQPHPPIHQPYGPIPQPIPIPIQPQITQPLTIPIKQPQQLHGPQPPQYIPPQQIHIQQPYQPIQPQPRYPHPQHPIPIHQPYGPYQAIHTDKPIQPQVPVPQPSQPIHQPPPQQLRPCYTQSGSTTQQQSRDQQPPDQQPQQQQQSQARGKGRRRYEVPPRFRNREPQIQADESKEHDESSTPETTQSDETKPTKEPTQTQEDTEEPTQIEPIHTSEPEQLEPETIPVEVGSDEEEEPTEPPSGPGDGDQPPDKPEEEAGEGGDEEEEEEEEGKKPDQRVKICEVIRFFKKNEEGVLVEMSWGDYEITGYNTYTTKYTLYDKLEKIDCDGETVYEYKEGKEYCNYLTYNRIKNSFIVRNKSGFILCRFSEGIWKTSSRSIPNFVKIYKYDSEGNLVEISPEECTIDLTTGGSLKYKFLKEVKCTKIEIKTIKAWEKKDESEYPIGFIITTGNYMKLNFKRFTKVLVKKSEPFEHYYTE</sequence>
<feature type="compositionally biased region" description="Pro residues" evidence="1">
    <location>
        <begin position="310"/>
        <end position="323"/>
    </location>
</feature>
<dbReference type="InParanoid" id="Q4U8D3"/>
<feature type="chain" id="PRO_5004244266" evidence="2">
    <location>
        <begin position="19"/>
        <end position="726"/>
    </location>
</feature>
<dbReference type="KEGG" id="tan:TA09795"/>
<gene>
    <name evidence="3" type="ORF">TA09795</name>
</gene>
<dbReference type="VEuPathDB" id="PiroplasmaDB:TA09795"/>
<feature type="compositionally biased region" description="Acidic residues" evidence="1">
    <location>
        <begin position="503"/>
        <end position="519"/>
    </location>
</feature>
<reference evidence="3 4" key="1">
    <citation type="journal article" date="2005" name="Science">
        <title>Genome of the host-cell transforming parasite Theileria annulata compared with T. parva.</title>
        <authorList>
            <person name="Pain A."/>
            <person name="Renauld H."/>
            <person name="Berriman M."/>
            <person name="Murphy L."/>
            <person name="Yeats C.A."/>
            <person name="Weir W."/>
            <person name="Kerhornou A."/>
            <person name="Aslett M."/>
            <person name="Bishop R."/>
            <person name="Bouchier C."/>
            <person name="Cochet M."/>
            <person name="Coulson R.M.R."/>
            <person name="Cronin A."/>
            <person name="de Villiers E.P."/>
            <person name="Fraser A."/>
            <person name="Fosker N."/>
            <person name="Gardner M."/>
            <person name="Goble A."/>
            <person name="Griffiths-Jones S."/>
            <person name="Harris D.E."/>
            <person name="Katzer F."/>
            <person name="Larke N."/>
            <person name="Lord A."/>
            <person name="Maser P."/>
            <person name="McKellar S."/>
            <person name="Mooney P."/>
            <person name="Morton F."/>
            <person name="Nene V."/>
            <person name="O'Neil S."/>
            <person name="Price C."/>
            <person name="Quail M.A."/>
            <person name="Rabbinowitsch E."/>
            <person name="Rawlings N.D."/>
            <person name="Rutter S."/>
            <person name="Saunders D."/>
            <person name="Seeger K."/>
            <person name="Shah T."/>
            <person name="Squares R."/>
            <person name="Squares S."/>
            <person name="Tivey A."/>
            <person name="Walker A.R."/>
            <person name="Woodward J."/>
            <person name="Dobbelaere D.A.E."/>
            <person name="Langsley G."/>
            <person name="Rajandream M.A."/>
            <person name="McKeever D."/>
            <person name="Shiels B."/>
            <person name="Tait A."/>
            <person name="Barrell B.G."/>
            <person name="Hall N."/>
        </authorList>
    </citation>
    <scope>NUCLEOTIDE SEQUENCE [LARGE SCALE GENOMIC DNA]</scope>
    <source>
        <strain evidence="4">Ankara</strain>
    </source>
</reference>
<feature type="signal peptide" evidence="2">
    <location>
        <begin position="1"/>
        <end position="18"/>
    </location>
</feature>
<dbReference type="Pfam" id="PF07708">
    <property type="entry name" value="Tash_PEST"/>
    <property type="match status" value="1"/>
</dbReference>
<evidence type="ECO:0000313" key="3">
    <source>
        <dbReference type="EMBL" id="CAI76920.1"/>
    </source>
</evidence>
<feature type="compositionally biased region" description="Low complexity" evidence="1">
    <location>
        <begin position="368"/>
        <end position="395"/>
    </location>
</feature>
<feature type="compositionally biased region" description="Basic and acidic residues" evidence="1">
    <location>
        <begin position="403"/>
        <end position="428"/>
    </location>
</feature>
<dbReference type="GeneID" id="3863297"/>
<protein>
    <submittedName>
        <fullName evidence="3">Theileria-specific sub-telomeric protein, SVSP family member, putative</fullName>
    </submittedName>
</protein>